<dbReference type="Pfam" id="PF00194">
    <property type="entry name" value="Carb_anhydrase"/>
    <property type="match status" value="1"/>
</dbReference>
<reference evidence="9 10" key="1">
    <citation type="submission" date="2023-07" db="EMBL/GenBank/DDBJ databases">
        <title>Pathogenic bacteria of pear tree diseases.</title>
        <authorList>
            <person name="Zhang Z."/>
            <person name="He L."/>
            <person name="Huang R."/>
        </authorList>
    </citation>
    <scope>NUCLEOTIDE SEQUENCE [LARGE SCALE GENOMIC DNA]</scope>
    <source>
        <strain evidence="9 10">DE2</strain>
    </source>
</reference>
<comment type="catalytic activity">
    <reaction evidence="6">
        <text>hydrogencarbonate + H(+) = CO2 + H2O</text>
        <dbReference type="Rhea" id="RHEA:10748"/>
        <dbReference type="ChEBI" id="CHEBI:15377"/>
        <dbReference type="ChEBI" id="CHEBI:15378"/>
        <dbReference type="ChEBI" id="CHEBI:16526"/>
        <dbReference type="ChEBI" id="CHEBI:17544"/>
        <dbReference type="EC" id="4.2.1.1"/>
    </reaction>
</comment>
<keyword evidence="4" id="KW-0862">Zinc</keyword>
<keyword evidence="7" id="KW-0732">Signal</keyword>
<dbReference type="RefSeq" id="WP_306210078.1">
    <property type="nucleotide sequence ID" value="NZ_CP132353.1"/>
</dbReference>
<evidence type="ECO:0000256" key="3">
    <source>
        <dbReference type="ARBA" id="ARBA00022723"/>
    </source>
</evidence>
<evidence type="ECO:0000259" key="8">
    <source>
        <dbReference type="PROSITE" id="PS51144"/>
    </source>
</evidence>
<dbReference type="InterPro" id="IPR001148">
    <property type="entry name" value="CA_dom"/>
</dbReference>
<dbReference type="InterPro" id="IPR036398">
    <property type="entry name" value="CA_dom_sf"/>
</dbReference>
<dbReference type="InterPro" id="IPR041891">
    <property type="entry name" value="Alpha_CA_prokaryot-like"/>
</dbReference>
<dbReference type="PANTHER" id="PTHR18952">
    <property type="entry name" value="CARBONIC ANHYDRASE"/>
    <property type="match status" value="1"/>
</dbReference>
<dbReference type="Proteomes" id="UP001228139">
    <property type="component" value="Chromosome"/>
</dbReference>
<dbReference type="InterPro" id="IPR023561">
    <property type="entry name" value="Carbonic_anhydrase_a-class"/>
</dbReference>
<dbReference type="KEGG" id="epi:Q3V30_02295"/>
<dbReference type="AlphaFoldDB" id="A0AA50DK05"/>
<evidence type="ECO:0000313" key="9">
    <source>
        <dbReference type="EMBL" id="WLS79369.1"/>
    </source>
</evidence>
<evidence type="ECO:0000256" key="1">
    <source>
        <dbReference type="ARBA" id="ARBA00010718"/>
    </source>
</evidence>
<dbReference type="SMART" id="SM01057">
    <property type="entry name" value="Carb_anhydrase"/>
    <property type="match status" value="1"/>
</dbReference>
<proteinExistence type="inferred from homology"/>
<keyword evidence="3" id="KW-0479">Metal-binding</keyword>
<evidence type="ECO:0000256" key="7">
    <source>
        <dbReference type="SAM" id="SignalP"/>
    </source>
</evidence>
<dbReference type="GO" id="GO:0004089">
    <property type="term" value="F:carbonate dehydratase activity"/>
    <property type="evidence" value="ECO:0007669"/>
    <property type="project" value="UniProtKB-EC"/>
</dbReference>
<organism evidence="9 10">
    <name type="scientific">Erwinia pyri</name>
    <dbReference type="NCBI Taxonomy" id="3062598"/>
    <lineage>
        <taxon>Bacteria</taxon>
        <taxon>Pseudomonadati</taxon>
        <taxon>Pseudomonadota</taxon>
        <taxon>Gammaproteobacteria</taxon>
        <taxon>Enterobacterales</taxon>
        <taxon>Erwiniaceae</taxon>
        <taxon>Erwinia</taxon>
    </lineage>
</organism>
<accession>A0AA50DK05</accession>
<keyword evidence="10" id="KW-1185">Reference proteome</keyword>
<evidence type="ECO:0000256" key="6">
    <source>
        <dbReference type="ARBA" id="ARBA00048348"/>
    </source>
</evidence>
<feature type="chain" id="PRO_5041351475" description="carbonic anhydrase" evidence="7">
    <location>
        <begin position="21"/>
        <end position="245"/>
    </location>
</feature>
<dbReference type="CDD" id="cd03124">
    <property type="entry name" value="alpha_CA_prokaryotic_like"/>
    <property type="match status" value="1"/>
</dbReference>
<dbReference type="SUPFAM" id="SSF51069">
    <property type="entry name" value="Carbonic anhydrase"/>
    <property type="match status" value="1"/>
</dbReference>
<sequence length="245" mass="27535">MQRKSLVILLALTATLPAMATPTPHWAYEGQGSPDHWGELSEQFQTCKNGQFQSPIDIKNLVNAKLPPLEINFHTDTESIVNNGHTIQITVKDSDEFVLDQQDFKLMQFHFHTPGENHINGKGFPLEAHFVHANEQGELAVIAVMFEPGDKNPALDPLLAAIPPKINETEVLKRSVDLAALFPSDKHYYRFSGSLTTPPCTEGVRWLVMKQTVTLSEDQLKQFQQQLKQSNNRPLQPLHGRVVVE</sequence>
<evidence type="ECO:0000313" key="10">
    <source>
        <dbReference type="Proteomes" id="UP001228139"/>
    </source>
</evidence>
<evidence type="ECO:0000256" key="2">
    <source>
        <dbReference type="ARBA" id="ARBA00012925"/>
    </source>
</evidence>
<dbReference type="PANTHER" id="PTHR18952:SF265">
    <property type="entry name" value="CARBONIC ANHYDRASE"/>
    <property type="match status" value="1"/>
</dbReference>
<dbReference type="PROSITE" id="PS51144">
    <property type="entry name" value="ALPHA_CA_2"/>
    <property type="match status" value="1"/>
</dbReference>
<dbReference type="EMBL" id="CP132353">
    <property type="protein sequence ID" value="WLS79369.1"/>
    <property type="molecule type" value="Genomic_DNA"/>
</dbReference>
<protein>
    <recommendedName>
        <fullName evidence="2">carbonic anhydrase</fullName>
        <ecNumber evidence="2">4.2.1.1</ecNumber>
    </recommendedName>
</protein>
<dbReference type="EC" id="4.2.1.1" evidence="2"/>
<feature type="domain" description="Alpha-carbonic anhydrase" evidence="8">
    <location>
        <begin position="24"/>
        <end position="245"/>
    </location>
</feature>
<dbReference type="GO" id="GO:0008270">
    <property type="term" value="F:zinc ion binding"/>
    <property type="evidence" value="ECO:0007669"/>
    <property type="project" value="InterPro"/>
</dbReference>
<dbReference type="Gene3D" id="3.10.200.10">
    <property type="entry name" value="Alpha carbonic anhydrase"/>
    <property type="match status" value="1"/>
</dbReference>
<gene>
    <name evidence="9" type="ORF">Q3V30_02295</name>
</gene>
<evidence type="ECO:0000256" key="4">
    <source>
        <dbReference type="ARBA" id="ARBA00022833"/>
    </source>
</evidence>
<feature type="signal peptide" evidence="7">
    <location>
        <begin position="1"/>
        <end position="20"/>
    </location>
</feature>
<keyword evidence="5" id="KW-0456">Lyase</keyword>
<evidence type="ECO:0000256" key="5">
    <source>
        <dbReference type="ARBA" id="ARBA00023239"/>
    </source>
</evidence>
<comment type="similarity">
    <text evidence="1">Belongs to the alpha-carbonic anhydrase family.</text>
</comment>
<name>A0AA50DK05_9GAMM</name>